<dbReference type="SMART" id="SM00257">
    <property type="entry name" value="LysM"/>
    <property type="match status" value="2"/>
</dbReference>
<feature type="domain" description="LysM" evidence="2">
    <location>
        <begin position="62"/>
        <end position="105"/>
    </location>
</feature>
<dbReference type="Pfam" id="PF01476">
    <property type="entry name" value="LysM"/>
    <property type="match status" value="2"/>
</dbReference>
<feature type="chain" id="PRO_5046511214" evidence="1">
    <location>
        <begin position="23"/>
        <end position="290"/>
    </location>
</feature>
<dbReference type="Gene3D" id="3.10.350.10">
    <property type="entry name" value="LysM domain"/>
    <property type="match status" value="2"/>
</dbReference>
<dbReference type="InterPro" id="IPR011055">
    <property type="entry name" value="Dup_hybrid_motif"/>
</dbReference>
<dbReference type="InterPro" id="IPR016047">
    <property type="entry name" value="M23ase_b-sheet_dom"/>
</dbReference>
<dbReference type="Pfam" id="PF01551">
    <property type="entry name" value="Peptidase_M23"/>
    <property type="match status" value="1"/>
</dbReference>
<dbReference type="CDD" id="cd00118">
    <property type="entry name" value="LysM"/>
    <property type="match status" value="2"/>
</dbReference>
<comment type="caution">
    <text evidence="3">The sequence shown here is derived from an EMBL/GenBank/DDBJ whole genome shotgun (WGS) entry which is preliminary data.</text>
</comment>
<dbReference type="SUPFAM" id="SSF54106">
    <property type="entry name" value="LysM domain"/>
    <property type="match status" value="1"/>
</dbReference>
<accession>A0ABU3P181</accession>
<dbReference type="InterPro" id="IPR050570">
    <property type="entry name" value="Cell_wall_metabolism_enzyme"/>
</dbReference>
<proteinExistence type="predicted"/>
<keyword evidence="1" id="KW-0732">Signal</keyword>
<dbReference type="Gene3D" id="2.70.70.10">
    <property type="entry name" value="Glucose Permease (Domain IIA)"/>
    <property type="match status" value="1"/>
</dbReference>
<feature type="signal peptide" evidence="1">
    <location>
        <begin position="1"/>
        <end position="22"/>
    </location>
</feature>
<evidence type="ECO:0000313" key="4">
    <source>
        <dbReference type="Proteomes" id="UP001254848"/>
    </source>
</evidence>
<dbReference type="PANTHER" id="PTHR21666:SF270">
    <property type="entry name" value="MUREIN HYDROLASE ACTIVATOR ENVC"/>
    <property type="match status" value="1"/>
</dbReference>
<evidence type="ECO:0000256" key="1">
    <source>
        <dbReference type="SAM" id="SignalP"/>
    </source>
</evidence>
<dbReference type="SUPFAM" id="SSF51261">
    <property type="entry name" value="Duplicated hybrid motif"/>
    <property type="match status" value="1"/>
</dbReference>
<dbReference type="EMBL" id="JAUOZS010000001">
    <property type="protein sequence ID" value="MDT8902805.1"/>
    <property type="molecule type" value="Genomic_DNA"/>
</dbReference>
<keyword evidence="4" id="KW-1185">Reference proteome</keyword>
<evidence type="ECO:0000313" key="3">
    <source>
        <dbReference type="EMBL" id="MDT8902805.1"/>
    </source>
</evidence>
<feature type="domain" description="LysM" evidence="2">
    <location>
        <begin position="111"/>
        <end position="154"/>
    </location>
</feature>
<gene>
    <name evidence="3" type="ORF">Q4T40_16310</name>
</gene>
<dbReference type="PROSITE" id="PS51782">
    <property type="entry name" value="LYSM"/>
    <property type="match status" value="2"/>
</dbReference>
<name>A0ABU3P181_9FIRM</name>
<dbReference type="Proteomes" id="UP001254848">
    <property type="component" value="Unassembled WGS sequence"/>
</dbReference>
<dbReference type="InterPro" id="IPR036779">
    <property type="entry name" value="LysM_dom_sf"/>
</dbReference>
<protein>
    <submittedName>
        <fullName evidence="3">Peptidoglycan DD-metalloendopeptidase family protein</fullName>
    </submittedName>
</protein>
<sequence>MQVFIAFVLAAAVLLFGQLALPAGRAAAPHREAAVVAAPAPAVAPPSVPAAAPAPAARPAARVHTVAAGESLSVIAARYSIDVDTLLGANPDAEELIHPGDELVVLPQKGVLHEVAAGDTLWAIAQAYGVDVAAVREANGREGDALAVGEKLFIPGGRPRGRTVSRAYGRQFVWPAAGGISSPFGYRWGRHHDGVDIAAEAGAPVRAARAGRVAFAGWYGGYGYMVLLEHGQGYATLYAHLDDYAVERGEYVATGQRIGHVGDTGYSFGPHLHFEVRQDGQAVNPLQFLP</sequence>
<evidence type="ECO:0000259" key="2">
    <source>
        <dbReference type="PROSITE" id="PS51782"/>
    </source>
</evidence>
<dbReference type="CDD" id="cd12797">
    <property type="entry name" value="M23_peptidase"/>
    <property type="match status" value="1"/>
</dbReference>
<dbReference type="PANTHER" id="PTHR21666">
    <property type="entry name" value="PEPTIDASE-RELATED"/>
    <property type="match status" value="1"/>
</dbReference>
<dbReference type="InterPro" id="IPR018392">
    <property type="entry name" value="LysM"/>
</dbReference>
<dbReference type="RefSeq" id="WP_413781277.1">
    <property type="nucleotide sequence ID" value="NZ_JAUOZS010000001.1"/>
</dbReference>
<organism evidence="3 4">
    <name type="scientific">Anaeroselena agilis</name>
    <dbReference type="NCBI Taxonomy" id="3063788"/>
    <lineage>
        <taxon>Bacteria</taxon>
        <taxon>Bacillati</taxon>
        <taxon>Bacillota</taxon>
        <taxon>Negativicutes</taxon>
        <taxon>Acetonemataceae</taxon>
        <taxon>Anaeroselena</taxon>
    </lineage>
</organism>
<reference evidence="3 4" key="1">
    <citation type="submission" date="2023-07" db="EMBL/GenBank/DDBJ databases">
        <title>The novel representative of Negativicutes class, Anaeroselena agilis gen. nov. sp. nov.</title>
        <authorList>
            <person name="Prokofeva M.I."/>
            <person name="Elcheninov A.G."/>
            <person name="Klyukina A."/>
            <person name="Kublanov I.V."/>
            <person name="Frolov E.N."/>
            <person name="Podosokorskaya O.A."/>
        </authorList>
    </citation>
    <scope>NUCLEOTIDE SEQUENCE [LARGE SCALE GENOMIC DNA]</scope>
    <source>
        <strain evidence="3 4">4137-cl</strain>
    </source>
</reference>